<reference evidence="3" key="1">
    <citation type="journal article" date="2009" name="Appl. Environ. Microbiol.">
        <title>Complete genome sequence of the chemolithoautotrophic marine magnetotactic coccus strain MC-1.</title>
        <authorList>
            <person name="Schubbe S."/>
            <person name="Williams T.J."/>
            <person name="Xie G."/>
            <person name="Kiss H.E."/>
            <person name="Brettin T.S."/>
            <person name="Martinez D."/>
            <person name="Ross C.A."/>
            <person name="Schuler D."/>
            <person name="Cox B.L."/>
            <person name="Nealson K.H."/>
            <person name="Bazylinski D.A."/>
        </authorList>
    </citation>
    <scope>NUCLEOTIDE SEQUENCE [LARGE SCALE GENOMIC DNA]</scope>
    <source>
        <strain evidence="3">ATCC BAA-1437 / JCM 17883 / MC-1</strain>
    </source>
</reference>
<keyword evidence="3" id="KW-1185">Reference proteome</keyword>
<dbReference type="Proteomes" id="UP000002586">
    <property type="component" value="Chromosome"/>
</dbReference>
<dbReference type="EMBL" id="CP000471">
    <property type="protein sequence ID" value="ABK44056.1"/>
    <property type="molecule type" value="Genomic_DNA"/>
</dbReference>
<accession>A0L7W3</accession>
<dbReference type="Gene3D" id="3.40.50.1240">
    <property type="entry name" value="Phosphoglycerate mutase-like"/>
    <property type="match status" value="1"/>
</dbReference>
<dbReference type="SUPFAM" id="SSF53254">
    <property type="entry name" value="Phosphoglycerate mutase-like"/>
    <property type="match status" value="1"/>
</dbReference>
<dbReference type="OrthoDB" id="9810154at2"/>
<sequence length="177" mass="19880">MGRELILLRHAKSAWDTDAPTDFERPLAKRGRRDAPRMGRWMAKQGIQPDLVICSPAERTKQTMVFIAKEMGIKKKILLWDDRVYGASLEDLLLVLNGVSKSAMRVMLVGHNPGLELLLSFLVGPDKQGSIYGFGLIKTSTLVQLSMPDQWQDLAVGCAQVQQIMSPKDFKDKKDKK</sequence>
<dbReference type="CDD" id="cd07067">
    <property type="entry name" value="HP_PGM_like"/>
    <property type="match status" value="1"/>
</dbReference>
<feature type="binding site" evidence="1">
    <location>
        <position position="59"/>
    </location>
    <ligand>
        <name>substrate</name>
    </ligand>
</feature>
<dbReference type="AlphaFoldDB" id="A0L7W3"/>
<dbReference type="HOGENOM" id="CLU_084603_2_3_5"/>
<dbReference type="PANTHER" id="PTHR47623:SF1">
    <property type="entry name" value="OS09G0287300 PROTEIN"/>
    <property type="match status" value="1"/>
</dbReference>
<proteinExistence type="predicted"/>
<evidence type="ECO:0000313" key="3">
    <source>
        <dbReference type="Proteomes" id="UP000002586"/>
    </source>
</evidence>
<reference evidence="2 3" key="2">
    <citation type="journal article" date="2012" name="Int. J. Syst. Evol. Microbiol.">
        <title>Magnetococcus marinus gen. nov., sp. nov., a marine, magnetotactic bacterium that represents a novel lineage (Magnetococcaceae fam. nov.; Magnetococcales ord. nov.) at the base of the Alphaproteobacteria.</title>
        <authorList>
            <person name="Bazylinski D.A."/>
            <person name="Williams T.J."/>
            <person name="Lefevre C.T."/>
            <person name="Berg R.J."/>
            <person name="Zhang C.L."/>
            <person name="Bowser S.S."/>
            <person name="Dean A.J."/>
            <person name="Beveridge T.J."/>
        </authorList>
    </citation>
    <scope>NUCLEOTIDE SEQUENCE [LARGE SCALE GENOMIC DNA]</scope>
    <source>
        <strain evidence="3">ATCC BAA-1437 / JCM 17883 / MC-1</strain>
    </source>
</reference>
<organism evidence="2 3">
    <name type="scientific">Magnetococcus marinus (strain ATCC BAA-1437 / JCM 17883 / MC-1)</name>
    <dbReference type="NCBI Taxonomy" id="156889"/>
    <lineage>
        <taxon>Bacteria</taxon>
        <taxon>Pseudomonadati</taxon>
        <taxon>Pseudomonadota</taxon>
        <taxon>Magnetococcia</taxon>
        <taxon>Magnetococcales</taxon>
        <taxon>Magnetococcaceae</taxon>
        <taxon>Magnetococcus</taxon>
    </lineage>
</organism>
<dbReference type="STRING" id="156889.Mmc1_1547"/>
<dbReference type="eggNOG" id="COG2062">
    <property type="taxonomic scope" value="Bacteria"/>
</dbReference>
<dbReference type="InterPro" id="IPR013078">
    <property type="entry name" value="His_Pase_superF_clade-1"/>
</dbReference>
<evidence type="ECO:0000313" key="2">
    <source>
        <dbReference type="EMBL" id="ABK44056.1"/>
    </source>
</evidence>
<dbReference type="SMART" id="SM00855">
    <property type="entry name" value="PGAM"/>
    <property type="match status" value="1"/>
</dbReference>
<dbReference type="PANTHER" id="PTHR47623">
    <property type="entry name" value="OS09G0287300 PROTEIN"/>
    <property type="match status" value="1"/>
</dbReference>
<dbReference type="InterPro" id="IPR029033">
    <property type="entry name" value="His_PPase_superfam"/>
</dbReference>
<evidence type="ECO:0000256" key="1">
    <source>
        <dbReference type="PIRSR" id="PIRSR613078-2"/>
    </source>
</evidence>
<gene>
    <name evidence="2" type="ordered locus">Mmc1_1547</name>
</gene>
<dbReference type="RefSeq" id="WP_011713206.1">
    <property type="nucleotide sequence ID" value="NC_008576.1"/>
</dbReference>
<name>A0L7W3_MAGMM</name>
<dbReference type="KEGG" id="mgm:Mmc1_1547"/>
<protein>
    <submittedName>
        <fullName evidence="2">Putative phosphohistidine phosphatase, SixA</fullName>
    </submittedName>
</protein>
<dbReference type="Pfam" id="PF00300">
    <property type="entry name" value="His_Phos_1"/>
    <property type="match status" value="1"/>
</dbReference>